<accession>A0A438G108</accession>
<evidence type="ECO:0000256" key="2">
    <source>
        <dbReference type="ARBA" id="ARBA00022692"/>
    </source>
</evidence>
<comment type="subcellular location">
    <subcellularLocation>
        <location evidence="1">Membrane</location>
    </subcellularLocation>
</comment>
<evidence type="ECO:0000256" key="3">
    <source>
        <dbReference type="ARBA" id="ARBA00022723"/>
    </source>
</evidence>
<keyword evidence="7 11" id="KW-0472">Membrane</keyword>
<feature type="region of interest" description="Disordered" evidence="10">
    <location>
        <begin position="1"/>
        <end position="25"/>
    </location>
</feature>
<evidence type="ECO:0000259" key="12">
    <source>
        <dbReference type="PROSITE" id="PS50089"/>
    </source>
</evidence>
<proteinExistence type="inferred from homology"/>
<evidence type="ECO:0000256" key="11">
    <source>
        <dbReference type="SAM" id="Phobius"/>
    </source>
</evidence>
<feature type="compositionally biased region" description="Low complexity" evidence="10">
    <location>
        <begin position="1"/>
        <end position="10"/>
    </location>
</feature>
<dbReference type="CDD" id="cd16454">
    <property type="entry name" value="RING-H2_PA-TM-RING"/>
    <property type="match status" value="1"/>
</dbReference>
<dbReference type="GO" id="GO:0008270">
    <property type="term" value="F:zinc ion binding"/>
    <property type="evidence" value="ECO:0007669"/>
    <property type="project" value="UniProtKB-KW"/>
</dbReference>
<evidence type="ECO:0000256" key="4">
    <source>
        <dbReference type="ARBA" id="ARBA00022771"/>
    </source>
</evidence>
<name>A0A438G108_VITVI</name>
<dbReference type="PANTHER" id="PTHR46539">
    <property type="entry name" value="E3 UBIQUITIN-PROTEIN LIGASE ATL42"/>
    <property type="match status" value="1"/>
</dbReference>
<dbReference type="SUPFAM" id="SSF57850">
    <property type="entry name" value="RING/U-box"/>
    <property type="match status" value="1"/>
</dbReference>
<comment type="caution">
    <text evidence="13">The sequence shown here is derived from an EMBL/GenBank/DDBJ whole genome shotgun (WGS) entry which is preliminary data.</text>
</comment>
<reference evidence="13 14" key="1">
    <citation type="journal article" date="2018" name="PLoS Genet.">
        <title>Population sequencing reveals clonal diversity and ancestral inbreeding in the grapevine cultivar Chardonnay.</title>
        <authorList>
            <person name="Roach M.J."/>
            <person name="Johnson D.L."/>
            <person name="Bohlmann J."/>
            <person name="van Vuuren H.J."/>
            <person name="Jones S.J."/>
            <person name="Pretorius I.S."/>
            <person name="Schmidt S.A."/>
            <person name="Borneman A.R."/>
        </authorList>
    </citation>
    <scope>NUCLEOTIDE SEQUENCE [LARGE SCALE GENOMIC DNA]</scope>
    <source>
        <strain evidence="14">cv. Chardonnay</strain>
        <tissue evidence="13">Leaf</tissue>
    </source>
</reference>
<evidence type="ECO:0000313" key="13">
    <source>
        <dbReference type="EMBL" id="RVW65825.1"/>
    </source>
</evidence>
<dbReference type="InterPro" id="IPR013083">
    <property type="entry name" value="Znf_RING/FYVE/PHD"/>
</dbReference>
<dbReference type="EMBL" id="QGNW01000684">
    <property type="protein sequence ID" value="RVW65825.1"/>
    <property type="molecule type" value="Genomic_DNA"/>
</dbReference>
<evidence type="ECO:0000256" key="5">
    <source>
        <dbReference type="ARBA" id="ARBA00022833"/>
    </source>
</evidence>
<keyword evidence="6 11" id="KW-1133">Transmembrane helix</keyword>
<keyword evidence="4 9" id="KW-0863">Zinc-finger</keyword>
<feature type="region of interest" description="Disordered" evidence="10">
    <location>
        <begin position="83"/>
        <end position="102"/>
    </location>
</feature>
<dbReference type="PANTHER" id="PTHR46539:SF1">
    <property type="entry name" value="E3 UBIQUITIN-PROTEIN LIGASE ATL42"/>
    <property type="match status" value="1"/>
</dbReference>
<dbReference type="SMART" id="SM00184">
    <property type="entry name" value="RING"/>
    <property type="match status" value="1"/>
</dbReference>
<dbReference type="GO" id="GO:0016020">
    <property type="term" value="C:membrane"/>
    <property type="evidence" value="ECO:0007669"/>
    <property type="project" value="UniProtKB-SubCell"/>
</dbReference>
<keyword evidence="5" id="KW-0862">Zinc</keyword>
<dbReference type="PROSITE" id="PS50089">
    <property type="entry name" value="ZF_RING_2"/>
    <property type="match status" value="1"/>
</dbReference>
<keyword evidence="3" id="KW-0479">Metal-binding</keyword>
<dbReference type="Proteomes" id="UP000288805">
    <property type="component" value="Unassembled WGS sequence"/>
</dbReference>
<evidence type="ECO:0000313" key="14">
    <source>
        <dbReference type="Proteomes" id="UP000288805"/>
    </source>
</evidence>
<feature type="transmembrane region" description="Helical" evidence="11">
    <location>
        <begin position="34"/>
        <end position="63"/>
    </location>
</feature>
<evidence type="ECO:0000256" key="1">
    <source>
        <dbReference type="ARBA" id="ARBA00004370"/>
    </source>
</evidence>
<comment type="similarity">
    <text evidence="8">Belongs to the RING-type zinc finger family. ATL subfamily.</text>
</comment>
<organism evidence="13 14">
    <name type="scientific">Vitis vinifera</name>
    <name type="common">Grape</name>
    <dbReference type="NCBI Taxonomy" id="29760"/>
    <lineage>
        <taxon>Eukaryota</taxon>
        <taxon>Viridiplantae</taxon>
        <taxon>Streptophyta</taxon>
        <taxon>Embryophyta</taxon>
        <taxon>Tracheophyta</taxon>
        <taxon>Spermatophyta</taxon>
        <taxon>Magnoliopsida</taxon>
        <taxon>eudicotyledons</taxon>
        <taxon>Gunneridae</taxon>
        <taxon>Pentapetalae</taxon>
        <taxon>rosids</taxon>
        <taxon>Vitales</taxon>
        <taxon>Vitaceae</taxon>
        <taxon>Viteae</taxon>
        <taxon>Vitis</taxon>
    </lineage>
</organism>
<dbReference type="Pfam" id="PF13639">
    <property type="entry name" value="zf-RING_2"/>
    <property type="match status" value="1"/>
</dbReference>
<evidence type="ECO:0000256" key="8">
    <source>
        <dbReference type="ARBA" id="ARBA00024209"/>
    </source>
</evidence>
<keyword evidence="2 11" id="KW-0812">Transmembrane</keyword>
<feature type="compositionally biased region" description="Pro residues" evidence="10">
    <location>
        <begin position="11"/>
        <end position="25"/>
    </location>
</feature>
<evidence type="ECO:0000256" key="10">
    <source>
        <dbReference type="SAM" id="MobiDB-lite"/>
    </source>
</evidence>
<gene>
    <name evidence="13" type="primary">ATL31_1</name>
    <name evidence="13" type="ORF">CK203_007385</name>
</gene>
<feature type="domain" description="RING-type" evidence="12">
    <location>
        <begin position="140"/>
        <end position="182"/>
    </location>
</feature>
<sequence>MDLPLASHPLPQLPSPPPPPLPPTPLPPLPNADVVASVLIGFFSIFTAPLFIFLVVLTLCGWLRRFFRRRDDHQTPEPDIEIGATNLDHDHRPPSHDFSPRTHDDIRQRSVEEKLMEVAPSFVFDKSRAEEGGMKGNDECVICLEDIKDGEICRVLPECSHVFHKACVGLWLMKKRVCPICRLRVKDTVPNPD</sequence>
<dbReference type="InterPro" id="IPR001841">
    <property type="entry name" value="Znf_RING"/>
</dbReference>
<dbReference type="Gene3D" id="3.30.40.10">
    <property type="entry name" value="Zinc/RING finger domain, C3HC4 (zinc finger)"/>
    <property type="match status" value="1"/>
</dbReference>
<protein>
    <submittedName>
        <fullName evidence="13">E3 ubiquitin-protein ligase ATL31</fullName>
    </submittedName>
</protein>
<evidence type="ECO:0000256" key="9">
    <source>
        <dbReference type="PROSITE-ProRule" id="PRU00175"/>
    </source>
</evidence>
<evidence type="ECO:0000256" key="6">
    <source>
        <dbReference type="ARBA" id="ARBA00022989"/>
    </source>
</evidence>
<evidence type="ECO:0000256" key="7">
    <source>
        <dbReference type="ARBA" id="ARBA00023136"/>
    </source>
</evidence>
<feature type="compositionally biased region" description="Basic and acidic residues" evidence="10">
    <location>
        <begin position="87"/>
        <end position="102"/>
    </location>
</feature>
<dbReference type="AlphaFoldDB" id="A0A438G108"/>